<keyword evidence="3" id="KW-0067">ATP-binding</keyword>
<dbReference type="EMBL" id="QXIT01000035">
    <property type="protein sequence ID" value="RIE10059.1"/>
    <property type="molecule type" value="Genomic_DNA"/>
</dbReference>
<dbReference type="RefSeq" id="WP_119175416.1">
    <property type="nucleotide sequence ID" value="NZ_QXIT01000035.1"/>
</dbReference>
<evidence type="ECO:0000259" key="2">
    <source>
        <dbReference type="Pfam" id="PF00005"/>
    </source>
</evidence>
<dbReference type="GO" id="GO:0016887">
    <property type="term" value="F:ATP hydrolysis activity"/>
    <property type="evidence" value="ECO:0007669"/>
    <property type="project" value="InterPro"/>
</dbReference>
<organism evidence="3 4">
    <name type="scientific">Candidatus Cryosericum odellii</name>
    <dbReference type="NCBI Taxonomy" id="2290917"/>
    <lineage>
        <taxon>Bacteria</taxon>
        <taxon>Pseudomonadati</taxon>
        <taxon>Caldisericota/Cryosericota group</taxon>
        <taxon>Candidatus Cryosericota</taxon>
        <taxon>Candidatus Cryosericia</taxon>
        <taxon>Candidatus Cryosericales</taxon>
        <taxon>Candidatus Cryosericaceae</taxon>
        <taxon>Candidatus Cryosericum</taxon>
    </lineage>
</organism>
<protein>
    <submittedName>
        <fullName evidence="3">ATP-binding cassette domain-containing protein</fullName>
    </submittedName>
</protein>
<dbReference type="Proteomes" id="UP000266260">
    <property type="component" value="Unassembled WGS sequence"/>
</dbReference>
<name>A0A398D985_9BACT</name>
<dbReference type="GO" id="GO:0035435">
    <property type="term" value="P:phosphate ion transmembrane transport"/>
    <property type="evidence" value="ECO:0007669"/>
    <property type="project" value="InterPro"/>
</dbReference>
<dbReference type="SUPFAM" id="SSF52540">
    <property type="entry name" value="P-loop containing nucleoside triphosphate hydrolases"/>
    <property type="match status" value="1"/>
</dbReference>
<dbReference type="CDD" id="cd03260">
    <property type="entry name" value="ABC_PstB_phosphate_transporter"/>
    <property type="match status" value="1"/>
</dbReference>
<keyword evidence="1" id="KW-0813">Transport</keyword>
<feature type="non-terminal residue" evidence="3">
    <location>
        <position position="171"/>
    </location>
</feature>
<dbReference type="PANTHER" id="PTHR43423">
    <property type="entry name" value="ABC TRANSPORTER I FAMILY MEMBER 17"/>
    <property type="match status" value="1"/>
</dbReference>
<dbReference type="GO" id="GO:0016020">
    <property type="term" value="C:membrane"/>
    <property type="evidence" value="ECO:0007669"/>
    <property type="project" value="InterPro"/>
</dbReference>
<gene>
    <name evidence="3" type="ORF">SMC6_01860</name>
</gene>
<proteinExistence type="predicted"/>
<reference evidence="3 4" key="1">
    <citation type="submission" date="2018-09" db="EMBL/GenBank/DDBJ databases">
        <title>Discovery and Ecogenomic Context for Candidatus Cryosericales, a Global Caldiserica Order Active in Thawing Permafrost.</title>
        <authorList>
            <person name="Martinez M.A."/>
            <person name="Woodcroft B.J."/>
            <person name="Ignacio Espinoza J.C."/>
            <person name="Zayed A."/>
            <person name="Singleton C.M."/>
            <person name="Boyd J."/>
            <person name="Li Y.-F."/>
            <person name="Purvine S."/>
            <person name="Maughan H."/>
            <person name="Hodgkins S.B."/>
            <person name="Anderson D."/>
            <person name="Sederholm M."/>
            <person name="Temperton B."/>
            <person name="Saleska S.R."/>
            <person name="Tyson G.W."/>
            <person name="Rich V.I."/>
        </authorList>
    </citation>
    <scope>NUCLEOTIDE SEQUENCE [LARGE SCALE GENOMIC DNA]</scope>
    <source>
        <strain evidence="3 4">SMC6</strain>
    </source>
</reference>
<dbReference type="InterPro" id="IPR003439">
    <property type="entry name" value="ABC_transporter-like_ATP-bd"/>
</dbReference>
<feature type="domain" description="ABC transporter" evidence="2">
    <location>
        <begin position="25"/>
        <end position="171"/>
    </location>
</feature>
<keyword evidence="3" id="KW-0547">Nucleotide-binding</keyword>
<dbReference type="AlphaFoldDB" id="A0A398D985"/>
<dbReference type="InterPro" id="IPR027417">
    <property type="entry name" value="P-loop_NTPase"/>
</dbReference>
<accession>A0A398D985</accession>
<evidence type="ECO:0000313" key="3">
    <source>
        <dbReference type="EMBL" id="RIE10059.1"/>
    </source>
</evidence>
<dbReference type="Gene3D" id="3.40.50.300">
    <property type="entry name" value="P-loop containing nucleotide triphosphate hydrolases"/>
    <property type="match status" value="1"/>
</dbReference>
<evidence type="ECO:0000313" key="4">
    <source>
        <dbReference type="Proteomes" id="UP000266260"/>
    </source>
</evidence>
<keyword evidence="4" id="KW-1185">Reference proteome</keyword>
<dbReference type="GO" id="GO:0005524">
    <property type="term" value="F:ATP binding"/>
    <property type="evidence" value="ECO:0007669"/>
    <property type="project" value="UniProtKB-KW"/>
</dbReference>
<evidence type="ECO:0000256" key="1">
    <source>
        <dbReference type="ARBA" id="ARBA00022592"/>
    </source>
</evidence>
<dbReference type="PANTHER" id="PTHR43423:SF1">
    <property type="entry name" value="ABC TRANSPORTER I FAMILY MEMBER 17"/>
    <property type="match status" value="1"/>
</dbReference>
<dbReference type="GO" id="GO:0005315">
    <property type="term" value="F:phosphate transmembrane transporter activity"/>
    <property type="evidence" value="ECO:0007669"/>
    <property type="project" value="InterPro"/>
</dbReference>
<sequence>MEEPVIVLETQKINAWFGKDQVLFGVSARIPKNRVTAIMGPSGCGKTTFVRTLNRLHLMTPGARSSGTVLLEGTDTSTMDIVDVRKHIGMVFQRPNPFPTMTVYENVLAGYRLTGQHLSREKADQIVEATLNKVGLWTEVQSKLFKAGTSLSGGQQQRLCIARTIAMEPAV</sequence>
<keyword evidence="1" id="KW-0592">Phosphate transport</keyword>
<dbReference type="InterPro" id="IPR005670">
    <property type="entry name" value="PstB-like"/>
</dbReference>
<dbReference type="Pfam" id="PF00005">
    <property type="entry name" value="ABC_tran"/>
    <property type="match status" value="1"/>
</dbReference>
<comment type="caution">
    <text evidence="3">The sequence shown here is derived from an EMBL/GenBank/DDBJ whole genome shotgun (WGS) entry which is preliminary data.</text>
</comment>